<sequence length="420" mass="49959">MKQNRHSHQFKHNVLQKESIQIKTETLQKYFDIIVPLNENNAFIYFEDGSYEVFDLSSKQIIGKGQIVTDIKSFIQIYPETLCFLDPEDMKVKLLDLKSHKENPSFVFASSKVINQNSEKQYKETFANQFQIMILDREKDKIQYLITQDLEKQYSNNNTCHFVIRAIPQKYTPDTLFDLNPIFEYDYQNKTEQTNLCNWQIDEETVVVFGQDDEFGKEILLIKPHLVEKAFYIIHIKDEFSQTLINVTNWIFPHLIAIWQNNNDENSRPTLFTIDIRQYYDGQNWLPEPDYNPTKVKDDFFVGNEPVTFMDIYQFYLNSSYILQFRLVGVQPRLSLINYPNFDNPELNTEVKLDEFFHKLPSNKNYFLSYDDLQINNGILKFSIFYPADPKCEILKIIENTKLIDKYGIDSIKELFEFYK</sequence>
<keyword evidence="2" id="KW-1185">Reference proteome</keyword>
<accession>A0A8S1MZR4</accession>
<protein>
    <submittedName>
        <fullName evidence="1">Uncharacterized protein</fullName>
    </submittedName>
</protein>
<proteinExistence type="predicted"/>
<name>A0A8S1MZR4_9CILI</name>
<comment type="caution">
    <text evidence="1">The sequence shown here is derived from an EMBL/GenBank/DDBJ whole genome shotgun (WGS) entry which is preliminary data.</text>
</comment>
<organism evidence="1 2">
    <name type="scientific">Paramecium sonneborni</name>
    <dbReference type="NCBI Taxonomy" id="65129"/>
    <lineage>
        <taxon>Eukaryota</taxon>
        <taxon>Sar</taxon>
        <taxon>Alveolata</taxon>
        <taxon>Ciliophora</taxon>
        <taxon>Intramacronucleata</taxon>
        <taxon>Oligohymenophorea</taxon>
        <taxon>Peniculida</taxon>
        <taxon>Parameciidae</taxon>
        <taxon>Paramecium</taxon>
    </lineage>
</organism>
<gene>
    <name evidence="1" type="ORF">PSON_ATCC_30995.1.T0440146</name>
</gene>
<evidence type="ECO:0000313" key="1">
    <source>
        <dbReference type="EMBL" id="CAD8082946.1"/>
    </source>
</evidence>
<reference evidence="1" key="1">
    <citation type="submission" date="2021-01" db="EMBL/GenBank/DDBJ databases">
        <authorList>
            <consortium name="Genoscope - CEA"/>
            <person name="William W."/>
        </authorList>
    </citation>
    <scope>NUCLEOTIDE SEQUENCE</scope>
</reference>
<dbReference type="EMBL" id="CAJJDN010000044">
    <property type="protein sequence ID" value="CAD8082946.1"/>
    <property type="molecule type" value="Genomic_DNA"/>
</dbReference>
<evidence type="ECO:0000313" key="2">
    <source>
        <dbReference type="Proteomes" id="UP000692954"/>
    </source>
</evidence>
<dbReference type="Proteomes" id="UP000692954">
    <property type="component" value="Unassembled WGS sequence"/>
</dbReference>
<dbReference type="AlphaFoldDB" id="A0A8S1MZR4"/>